<evidence type="ECO:0000313" key="8">
    <source>
        <dbReference type="EMBL" id="KNG94224.1"/>
    </source>
</evidence>
<evidence type="ECO:0000313" key="9">
    <source>
        <dbReference type="Proteomes" id="UP000036938"/>
    </source>
</evidence>
<evidence type="ECO:0000256" key="4">
    <source>
        <dbReference type="ARBA" id="ARBA00023015"/>
    </source>
</evidence>
<dbReference type="Pfam" id="PF01475">
    <property type="entry name" value="FUR"/>
    <property type="match status" value="1"/>
</dbReference>
<reference evidence="8 9" key="1">
    <citation type="journal article" date="2015" name="Int. J. Syst. Evol. Microbiol.">
        <title>Aestuariivita atlantica sp. nov., isolated from deep sea sediment of the Atlantic Ocean.</title>
        <authorList>
            <person name="Li G."/>
            <person name="Lai Q."/>
            <person name="Du Y."/>
            <person name="Liu X."/>
            <person name="Sun F."/>
            <person name="Shao Z."/>
        </authorList>
    </citation>
    <scope>NUCLEOTIDE SEQUENCE [LARGE SCALE GENOMIC DNA]</scope>
    <source>
        <strain evidence="8 9">22II-S11-z3</strain>
    </source>
</reference>
<dbReference type="AlphaFoldDB" id="A0A0L1JR05"/>
<evidence type="ECO:0000256" key="1">
    <source>
        <dbReference type="ARBA" id="ARBA00007957"/>
    </source>
</evidence>
<keyword evidence="4" id="KW-0805">Transcription regulation</keyword>
<accession>A0A0L1JR05</accession>
<dbReference type="OrthoDB" id="9801127at2"/>
<protein>
    <submittedName>
        <fullName evidence="8">Fur family transcriptional regulator</fullName>
    </submittedName>
</protein>
<dbReference type="Gene3D" id="3.30.1490.190">
    <property type="match status" value="1"/>
</dbReference>
<dbReference type="InterPro" id="IPR002481">
    <property type="entry name" value="FUR"/>
</dbReference>
<evidence type="ECO:0000256" key="6">
    <source>
        <dbReference type="ARBA" id="ARBA00023163"/>
    </source>
</evidence>
<dbReference type="GO" id="GO:0000976">
    <property type="term" value="F:transcription cis-regulatory region binding"/>
    <property type="evidence" value="ECO:0007669"/>
    <property type="project" value="TreeGrafter"/>
</dbReference>
<proteinExistence type="inferred from homology"/>
<evidence type="ECO:0000256" key="2">
    <source>
        <dbReference type="ARBA" id="ARBA00022491"/>
    </source>
</evidence>
<gene>
    <name evidence="8" type="ORF">ATO11_08355</name>
</gene>
<dbReference type="SUPFAM" id="SSF46785">
    <property type="entry name" value="Winged helix' DNA-binding domain"/>
    <property type="match status" value="1"/>
</dbReference>
<dbReference type="GO" id="GO:0045892">
    <property type="term" value="P:negative regulation of DNA-templated transcription"/>
    <property type="evidence" value="ECO:0007669"/>
    <property type="project" value="TreeGrafter"/>
</dbReference>
<keyword evidence="6" id="KW-0804">Transcription</keyword>
<feature type="binding site" evidence="7">
    <location>
        <position position="154"/>
    </location>
    <ligand>
        <name>Zn(2+)</name>
        <dbReference type="ChEBI" id="CHEBI:29105"/>
    </ligand>
</feature>
<dbReference type="STRING" id="1317121.ATO11_08355"/>
<feature type="binding site" evidence="7">
    <location>
        <position position="114"/>
    </location>
    <ligand>
        <name>Zn(2+)</name>
        <dbReference type="ChEBI" id="CHEBI:29105"/>
    </ligand>
</feature>
<feature type="binding site" evidence="7">
    <location>
        <position position="111"/>
    </location>
    <ligand>
        <name>Zn(2+)</name>
        <dbReference type="ChEBI" id="CHEBI:29105"/>
    </ligand>
</feature>
<organism evidence="8 9">
    <name type="scientific">Pseudaestuariivita atlantica</name>
    <dbReference type="NCBI Taxonomy" id="1317121"/>
    <lineage>
        <taxon>Bacteria</taxon>
        <taxon>Pseudomonadati</taxon>
        <taxon>Pseudomonadota</taxon>
        <taxon>Alphaproteobacteria</taxon>
        <taxon>Rhodobacterales</taxon>
        <taxon>Paracoccaceae</taxon>
        <taxon>Pseudaestuariivita</taxon>
    </lineage>
</organism>
<keyword evidence="5" id="KW-0238">DNA-binding</keyword>
<dbReference type="PANTHER" id="PTHR33202:SF6">
    <property type="entry name" value="ZINC UPTAKE REGULATION PROTEIN"/>
    <property type="match status" value="1"/>
</dbReference>
<evidence type="ECO:0000256" key="3">
    <source>
        <dbReference type="ARBA" id="ARBA00022833"/>
    </source>
</evidence>
<dbReference type="Gene3D" id="1.10.10.10">
    <property type="entry name" value="Winged helix-like DNA-binding domain superfamily/Winged helix DNA-binding domain"/>
    <property type="match status" value="1"/>
</dbReference>
<dbReference type="EMBL" id="AQQZ01000003">
    <property type="protein sequence ID" value="KNG94224.1"/>
    <property type="molecule type" value="Genomic_DNA"/>
</dbReference>
<sequence>MDPIGFAQHDHDTCIADGVSAAEQRCRDEGLQLTPVRRRVLELLLAEHRALGAYDILDVLREEGMGSQPPVAYRALDFLVTHGFAHRIEALNAFTACNTPNEAHVPAFLICRDCNSVLEAKTSLPPGALARTATATGFRIDRTVVEAQGLCPSCQDLPA</sequence>
<dbReference type="GO" id="GO:0003700">
    <property type="term" value="F:DNA-binding transcription factor activity"/>
    <property type="evidence" value="ECO:0007669"/>
    <property type="project" value="InterPro"/>
</dbReference>
<comment type="cofactor">
    <cofactor evidence="7">
        <name>Zn(2+)</name>
        <dbReference type="ChEBI" id="CHEBI:29105"/>
    </cofactor>
    <text evidence="7">Binds 1 zinc ion per subunit.</text>
</comment>
<dbReference type="GO" id="GO:1900376">
    <property type="term" value="P:regulation of secondary metabolite biosynthetic process"/>
    <property type="evidence" value="ECO:0007669"/>
    <property type="project" value="TreeGrafter"/>
</dbReference>
<keyword evidence="7" id="KW-0479">Metal-binding</keyword>
<dbReference type="InterPro" id="IPR036388">
    <property type="entry name" value="WH-like_DNA-bd_sf"/>
</dbReference>
<comment type="similarity">
    <text evidence="1">Belongs to the Fur family.</text>
</comment>
<dbReference type="InterPro" id="IPR036390">
    <property type="entry name" value="WH_DNA-bd_sf"/>
</dbReference>
<evidence type="ECO:0000256" key="7">
    <source>
        <dbReference type="PIRSR" id="PIRSR602481-1"/>
    </source>
</evidence>
<evidence type="ECO:0000256" key="5">
    <source>
        <dbReference type="ARBA" id="ARBA00023125"/>
    </source>
</evidence>
<dbReference type="PANTHER" id="PTHR33202">
    <property type="entry name" value="ZINC UPTAKE REGULATION PROTEIN"/>
    <property type="match status" value="1"/>
</dbReference>
<dbReference type="RefSeq" id="WP_050530375.1">
    <property type="nucleotide sequence ID" value="NZ_AQQZ01000003.1"/>
</dbReference>
<keyword evidence="2" id="KW-0678">Repressor</keyword>
<keyword evidence="3 7" id="KW-0862">Zinc</keyword>
<dbReference type="GO" id="GO:0005829">
    <property type="term" value="C:cytosol"/>
    <property type="evidence" value="ECO:0007669"/>
    <property type="project" value="TreeGrafter"/>
</dbReference>
<dbReference type="InterPro" id="IPR043135">
    <property type="entry name" value="Fur_C"/>
</dbReference>
<comment type="caution">
    <text evidence="8">The sequence shown here is derived from an EMBL/GenBank/DDBJ whole genome shotgun (WGS) entry which is preliminary data.</text>
</comment>
<name>A0A0L1JR05_9RHOB</name>
<dbReference type="PATRIC" id="fig|1317121.7.peg.2281"/>
<dbReference type="GO" id="GO:0008270">
    <property type="term" value="F:zinc ion binding"/>
    <property type="evidence" value="ECO:0007669"/>
    <property type="project" value="TreeGrafter"/>
</dbReference>
<keyword evidence="9" id="KW-1185">Reference proteome</keyword>
<dbReference type="Proteomes" id="UP000036938">
    <property type="component" value="Unassembled WGS sequence"/>
</dbReference>
<feature type="binding site" evidence="7">
    <location>
        <position position="151"/>
    </location>
    <ligand>
        <name>Zn(2+)</name>
        <dbReference type="ChEBI" id="CHEBI:29105"/>
    </ligand>
</feature>